<protein>
    <submittedName>
        <fullName evidence="4">Nuclear pore complex protein</fullName>
    </submittedName>
</protein>
<reference evidence="4" key="1">
    <citation type="submission" date="2022-11" db="UniProtKB">
        <authorList>
            <consortium name="WormBaseParasite"/>
        </authorList>
    </citation>
    <scope>IDENTIFICATION</scope>
</reference>
<evidence type="ECO:0000256" key="1">
    <source>
        <dbReference type="SAM" id="Coils"/>
    </source>
</evidence>
<feature type="coiled-coil region" evidence="1">
    <location>
        <begin position="232"/>
        <end position="259"/>
    </location>
</feature>
<evidence type="ECO:0000313" key="4">
    <source>
        <dbReference type="WBParaSite" id="scf7180000422917.g9828"/>
    </source>
</evidence>
<dbReference type="AlphaFoldDB" id="A0A915P3A4"/>
<evidence type="ECO:0000313" key="3">
    <source>
        <dbReference type="Proteomes" id="UP000887560"/>
    </source>
</evidence>
<evidence type="ECO:0000256" key="2">
    <source>
        <dbReference type="SAM" id="MobiDB-lite"/>
    </source>
</evidence>
<name>A0A915P3A4_9BILA</name>
<feature type="region of interest" description="Disordered" evidence="2">
    <location>
        <begin position="836"/>
        <end position="860"/>
    </location>
</feature>
<dbReference type="Proteomes" id="UP000887560">
    <property type="component" value="Unplaced"/>
</dbReference>
<keyword evidence="1" id="KW-0175">Coiled coil</keyword>
<feature type="compositionally biased region" description="Basic residues" evidence="2">
    <location>
        <begin position="842"/>
        <end position="854"/>
    </location>
</feature>
<organism evidence="3 4">
    <name type="scientific">Meloidogyne floridensis</name>
    <dbReference type="NCBI Taxonomy" id="298350"/>
    <lineage>
        <taxon>Eukaryota</taxon>
        <taxon>Metazoa</taxon>
        <taxon>Ecdysozoa</taxon>
        <taxon>Nematoda</taxon>
        <taxon>Chromadorea</taxon>
        <taxon>Rhabditida</taxon>
        <taxon>Tylenchina</taxon>
        <taxon>Tylenchomorpha</taxon>
        <taxon>Tylenchoidea</taxon>
        <taxon>Meloidogynidae</taxon>
        <taxon>Meloidogyninae</taxon>
        <taxon>Meloidogyne</taxon>
    </lineage>
</organism>
<accession>A0A915P3A4</accession>
<keyword evidence="3" id="KW-1185">Reference proteome</keyword>
<dbReference type="WBParaSite" id="scf7180000422917.g9828">
    <property type="protein sequence ID" value="scf7180000422917.g9828"/>
    <property type="gene ID" value="scf7180000422917.g9828"/>
</dbReference>
<proteinExistence type="predicted"/>
<sequence length="889" mass="106065">MDEKYLWLLYKQILYFNIKDNDDEIGSEKTIINGVFAEIRISLSFLIAEFYKLKDEFLEYSIKTDLQKGKLIENAKEFVEIINDNIYKNLTELWITCLVIKINVDLRRIRIEPANKAEINLTSYNKKLNTYINQFYYLNNTFFKMHCNITCESDGENIDILNQIAMEIFCYYRYMDEIINDLQVEIIKIWDERRLFCVDIIYEWLGTASKNQIAKLEEYFNYWLFKTKKLVENQIRLKGKEAENQLKNLENLKKEWIRLEPPIIEIMRDYSKIKTNKNKLSEDETKEYNEWQKIELAKNLKIINEEKGIFDEDYVLNTITERTKKFCDQHGLSIIKIDEENNNNEEIKIIDNNLENKIGKNIEDIGNNKEENNCEVFNENVAEKSGQLCENIVDNEIFFKELIYENEILAKHYKDALFNESFPIKRLPDMYAANFISFVKAIEYNINLKSENKAASEWNEWKKPNIRNIYCYLFENDDPQIDLLGIYNYLYTFMALLHNYLEDLKKGIKNNFGINSLNEISDEFLNEENEKYFKEIKIETNTVKTMIQNQNLLLILGLQNCLELKEAIRDNESIIMKDLGSFVNKEQAYTIVKFYCDDKIDENEYYLNNDIKLAFHYSEALFNEEIEENLKHKFASDFIVWHRAIIKQINNLQNWPNQRVRNSVLNAWESNKNEEYFCLIFSQVDNYKYLLGYGDQLNSWFEQMKIIIEKRQKRGEFSKGEKKILLKKSSAESLKEEFQTIKFKIFNDAIYKSAKTEFVKWIYSEHFEHLNKLFFAETDYGNELRMKVGEEIQEGNLNNLKEEKTIIEDGQSSNIRMSEIPNNEEDNEKNELIVDSKNNLKINKKNSRKQKQQQKKMEEIPSFRAFLPKNYLEKEELLNGYKKFGKGTG</sequence>